<accession>A0A0C2BIT4</accession>
<gene>
    <name evidence="1" type="ORF">ANCDUO_26286</name>
</gene>
<organism evidence="1 2">
    <name type="scientific">Ancylostoma duodenale</name>
    <dbReference type="NCBI Taxonomy" id="51022"/>
    <lineage>
        <taxon>Eukaryota</taxon>
        <taxon>Metazoa</taxon>
        <taxon>Ecdysozoa</taxon>
        <taxon>Nematoda</taxon>
        <taxon>Chromadorea</taxon>
        <taxon>Rhabditida</taxon>
        <taxon>Rhabditina</taxon>
        <taxon>Rhabditomorpha</taxon>
        <taxon>Strongyloidea</taxon>
        <taxon>Ancylostomatidae</taxon>
        <taxon>Ancylostomatinae</taxon>
        <taxon>Ancylostoma</taxon>
    </lineage>
</organism>
<dbReference type="OrthoDB" id="5869388at2759"/>
<dbReference type="EMBL" id="KN783511">
    <property type="protein sequence ID" value="KIH43703.1"/>
    <property type="molecule type" value="Genomic_DNA"/>
</dbReference>
<dbReference type="Proteomes" id="UP000054047">
    <property type="component" value="Unassembled WGS sequence"/>
</dbReference>
<proteinExistence type="predicted"/>
<dbReference type="AlphaFoldDB" id="A0A0C2BIT4"/>
<sequence length="253" mass="29236">MNCNRLRSGVTVPQVKAALLKWEAKCIINKNILAILALQPSPAVGSITAVVTTMVRTRRKAPECIPLVNDLVSKISYFSSGIEEKRKRSVVIYGIEEANKELPAIERQRHTEAQVEKILDVLNVESRPVEIFRMDRQLEGRPRLVKVVFSSRNYFFDVLRNAHKLRNIPLYNRIYIRQSMTIEERNNDRELREKARELNAKEGGRKTYVVYKHKLVKPSEIGCSDPLPPKTEFHPEFLILPKFCSIKLPKFNQ</sequence>
<evidence type="ECO:0000313" key="1">
    <source>
        <dbReference type="EMBL" id="KIH43703.1"/>
    </source>
</evidence>
<keyword evidence="2" id="KW-1185">Reference proteome</keyword>
<reference evidence="1 2" key="1">
    <citation type="submission" date="2013-12" db="EMBL/GenBank/DDBJ databases">
        <title>Draft genome of the parsitic nematode Ancylostoma duodenale.</title>
        <authorList>
            <person name="Mitreva M."/>
        </authorList>
    </citation>
    <scope>NUCLEOTIDE SEQUENCE [LARGE SCALE GENOMIC DNA]</scope>
    <source>
        <strain evidence="1 2">Zhejiang</strain>
    </source>
</reference>
<protein>
    <submittedName>
        <fullName evidence="1">Uncharacterized protein</fullName>
    </submittedName>
</protein>
<evidence type="ECO:0000313" key="2">
    <source>
        <dbReference type="Proteomes" id="UP000054047"/>
    </source>
</evidence>
<name>A0A0C2BIT4_9BILA</name>